<keyword evidence="3" id="KW-0496">Mitochondrion</keyword>
<gene>
    <name evidence="3" type="primary">nad7</name>
</gene>
<dbReference type="GO" id="GO:0016651">
    <property type="term" value="F:oxidoreductase activity, acting on NAD(P)H"/>
    <property type="evidence" value="ECO:0007669"/>
    <property type="project" value="InterPro"/>
</dbReference>
<organism evidence="3">
    <name type="scientific">Laurentiella strenua</name>
    <dbReference type="NCBI Taxonomy" id="114681"/>
    <lineage>
        <taxon>Eukaryota</taxon>
        <taxon>Sar</taxon>
        <taxon>Alveolata</taxon>
        <taxon>Ciliophora</taxon>
        <taxon>Intramacronucleata</taxon>
        <taxon>Spirotrichea</taxon>
        <taxon>Stichotrichia</taxon>
        <taxon>Sporadotrichida</taxon>
        <taxon>Oxytrichidae</taxon>
        <taxon>Stylonychinae</taxon>
        <taxon>Laurentiella</taxon>
    </lineage>
</organism>
<dbReference type="InterPro" id="IPR022885">
    <property type="entry name" value="NDH1_su_D/H"/>
</dbReference>
<dbReference type="InterPro" id="IPR001135">
    <property type="entry name" value="NADH_Q_OxRdtase_suD"/>
</dbReference>
<dbReference type="PANTHER" id="PTHR11993">
    <property type="entry name" value="NADH-UBIQUINONE OXIDOREDUCTASE 49 KDA SUBUNIT"/>
    <property type="match status" value="1"/>
</dbReference>
<evidence type="ECO:0000256" key="1">
    <source>
        <dbReference type="ARBA" id="ARBA00005769"/>
    </source>
</evidence>
<reference evidence="3" key="1">
    <citation type="submission" date="2016-07" db="EMBL/GenBank/DDBJ databases">
        <title>Mitochondrial genome evolution in stichotrich ciliates.</title>
        <authorList>
            <person name="Chen X."/>
            <person name="Landweber L."/>
        </authorList>
    </citation>
    <scope>NUCLEOTIDE SEQUENCE</scope>
</reference>
<evidence type="ECO:0000313" key="3">
    <source>
        <dbReference type="EMBL" id="APW82402.1"/>
    </source>
</evidence>
<geneLocation type="mitochondrion" evidence="3"/>
<dbReference type="GO" id="GO:0006120">
    <property type="term" value="P:mitochondrial electron transport, NADH to ubiquinone"/>
    <property type="evidence" value="ECO:0007669"/>
    <property type="project" value="TreeGrafter"/>
</dbReference>
<dbReference type="SUPFAM" id="SSF56762">
    <property type="entry name" value="HydB/Nqo4-like"/>
    <property type="match status" value="1"/>
</dbReference>
<proteinExistence type="inferred from homology"/>
<feature type="domain" description="NADH-quinone oxidoreductase subunit D" evidence="2">
    <location>
        <begin position="51"/>
        <end position="333"/>
    </location>
</feature>
<dbReference type="GO" id="GO:0051287">
    <property type="term" value="F:NAD binding"/>
    <property type="evidence" value="ECO:0007669"/>
    <property type="project" value="InterPro"/>
</dbReference>
<protein>
    <submittedName>
        <fullName evidence="3">Nad7</fullName>
    </submittedName>
</protein>
<dbReference type="PANTHER" id="PTHR11993:SF10">
    <property type="entry name" value="NADH DEHYDROGENASE [UBIQUINONE] IRON-SULFUR PROTEIN 2, MITOCHONDRIAL"/>
    <property type="match status" value="1"/>
</dbReference>
<dbReference type="Gene3D" id="1.10.645.10">
    <property type="entry name" value="Cytochrome-c3 Hydrogenase, chain B"/>
    <property type="match status" value="1"/>
</dbReference>
<dbReference type="GO" id="GO:0048038">
    <property type="term" value="F:quinone binding"/>
    <property type="evidence" value="ECO:0007669"/>
    <property type="project" value="InterPro"/>
</dbReference>
<dbReference type="GO" id="GO:0005739">
    <property type="term" value="C:mitochondrion"/>
    <property type="evidence" value="ECO:0007669"/>
    <property type="project" value="GOC"/>
</dbReference>
<evidence type="ECO:0000259" key="2">
    <source>
        <dbReference type="Pfam" id="PF00346"/>
    </source>
</evidence>
<dbReference type="InterPro" id="IPR029014">
    <property type="entry name" value="NiFe-Hase_large"/>
</dbReference>
<sequence>MMTQEHAFCIAIENLLKTVSYTSLYVQIRVLFDELTRILNHLLAISTHSLDVGNMSPMFWAFEERERIMEFYERVSGARMHAAFYRPNDIDWTGLNYQFFLDVSLFARDCFKSLTEIFTVLSTNRIWKSRLVNIGSLSYLDAFSYGCTGPIGRSAGIKKDIRFLKSESYSHYWFLSIQGFLGKRGDSYDRFLIRIREMYESVNIIFQILTNLTNVTQQNNLIINKKNKKINFFSFFDFLYSQQFKKLNYNSKYTSMEALINHFKHYSEGVKVPRGFIYKAVEAPKGEFGVSLISDGTSIPYRCKIRTPAYHHIQVMPRLVQGHFFADLVTVLGLKISFLEMLIDNDKRRTMKING</sequence>
<comment type="similarity">
    <text evidence="1">Belongs to the complex I 49 kDa subunit family.</text>
</comment>
<dbReference type="AlphaFoldDB" id="A0A2I4PEP6"/>
<dbReference type="EMBL" id="KX529838">
    <property type="protein sequence ID" value="APW82402.1"/>
    <property type="molecule type" value="Genomic_DNA"/>
</dbReference>
<accession>A0A2I4PEP6</accession>
<dbReference type="Pfam" id="PF00346">
    <property type="entry name" value="Complex1_49kDa"/>
    <property type="match status" value="1"/>
</dbReference>
<name>A0A2I4PEP6_9SPIT</name>